<sequence length="88" mass="10001">MHLFLNYLESRAAIKSLNTDDCTSAELHSQNKLGNRSGVKLEICLQNKSAQSYDIIQSKNFSKLDLKFVFLRVSSALTLKIKKIGYFD</sequence>
<proteinExistence type="predicted"/>
<comment type="caution">
    <text evidence="1">The sequence shown here is derived from an EMBL/GenBank/DDBJ whole genome shotgun (WGS) entry which is preliminary data.</text>
</comment>
<gene>
    <name evidence="1" type="ORF">GMARGA_LOCUS5733</name>
</gene>
<dbReference type="Proteomes" id="UP000789901">
    <property type="component" value="Unassembled WGS sequence"/>
</dbReference>
<accession>A0ABN7UG59</accession>
<evidence type="ECO:0000313" key="1">
    <source>
        <dbReference type="EMBL" id="CAG8576324.1"/>
    </source>
</evidence>
<organism evidence="1 2">
    <name type="scientific">Gigaspora margarita</name>
    <dbReference type="NCBI Taxonomy" id="4874"/>
    <lineage>
        <taxon>Eukaryota</taxon>
        <taxon>Fungi</taxon>
        <taxon>Fungi incertae sedis</taxon>
        <taxon>Mucoromycota</taxon>
        <taxon>Glomeromycotina</taxon>
        <taxon>Glomeromycetes</taxon>
        <taxon>Diversisporales</taxon>
        <taxon>Gigasporaceae</taxon>
        <taxon>Gigaspora</taxon>
    </lineage>
</organism>
<evidence type="ECO:0000313" key="2">
    <source>
        <dbReference type="Proteomes" id="UP000789901"/>
    </source>
</evidence>
<dbReference type="EMBL" id="CAJVQB010002475">
    <property type="protein sequence ID" value="CAG8576324.1"/>
    <property type="molecule type" value="Genomic_DNA"/>
</dbReference>
<reference evidence="1 2" key="1">
    <citation type="submission" date="2021-06" db="EMBL/GenBank/DDBJ databases">
        <authorList>
            <person name="Kallberg Y."/>
            <person name="Tangrot J."/>
            <person name="Rosling A."/>
        </authorList>
    </citation>
    <scope>NUCLEOTIDE SEQUENCE [LARGE SCALE GENOMIC DNA]</scope>
    <source>
        <strain evidence="1 2">120-4 pot B 10/14</strain>
    </source>
</reference>
<keyword evidence="2" id="KW-1185">Reference proteome</keyword>
<name>A0ABN7UG59_GIGMA</name>
<protein>
    <submittedName>
        <fullName evidence="1">35372_t:CDS:1</fullName>
    </submittedName>
</protein>